<evidence type="ECO:0000313" key="2">
    <source>
        <dbReference type="Proteomes" id="UP000037035"/>
    </source>
</evidence>
<proteinExistence type="predicted"/>
<reference evidence="1 2" key="1">
    <citation type="submission" date="2015-08" db="EMBL/GenBank/DDBJ databases">
        <title>Next Generation Sequencing and Analysis of the Genome of Puccinia sorghi L Schw, the Causal Agent of Maize Common Rust.</title>
        <authorList>
            <person name="Rochi L."/>
            <person name="Burguener G."/>
            <person name="Darino M."/>
            <person name="Turjanski A."/>
            <person name="Kreff E."/>
            <person name="Dieguez M.J."/>
            <person name="Sacco F."/>
        </authorList>
    </citation>
    <scope>NUCLEOTIDE SEQUENCE [LARGE SCALE GENOMIC DNA]</scope>
    <source>
        <strain evidence="1 2">RO10H11247</strain>
    </source>
</reference>
<accession>A0A0L6VKK9</accession>
<dbReference type="EMBL" id="LAVV01005032">
    <property type="protein sequence ID" value="KNZ61092.1"/>
    <property type="molecule type" value="Genomic_DNA"/>
</dbReference>
<comment type="caution">
    <text evidence="1">The sequence shown here is derived from an EMBL/GenBank/DDBJ whole genome shotgun (WGS) entry which is preliminary data.</text>
</comment>
<keyword evidence="2" id="KW-1185">Reference proteome</keyword>
<gene>
    <name evidence="1" type="ORF">VP01_1452g1</name>
</gene>
<protein>
    <submittedName>
        <fullName evidence="1">Uncharacterized protein</fullName>
    </submittedName>
</protein>
<organism evidence="1 2">
    <name type="scientific">Puccinia sorghi</name>
    <dbReference type="NCBI Taxonomy" id="27349"/>
    <lineage>
        <taxon>Eukaryota</taxon>
        <taxon>Fungi</taxon>
        <taxon>Dikarya</taxon>
        <taxon>Basidiomycota</taxon>
        <taxon>Pucciniomycotina</taxon>
        <taxon>Pucciniomycetes</taxon>
        <taxon>Pucciniales</taxon>
        <taxon>Pucciniaceae</taxon>
        <taxon>Puccinia</taxon>
    </lineage>
</organism>
<dbReference type="OrthoDB" id="2495518at2759"/>
<dbReference type="VEuPathDB" id="FungiDB:VP01_1452g1"/>
<name>A0A0L6VKK9_9BASI</name>
<dbReference type="AlphaFoldDB" id="A0A0L6VKK9"/>
<evidence type="ECO:0000313" key="1">
    <source>
        <dbReference type="EMBL" id="KNZ61092.1"/>
    </source>
</evidence>
<dbReference type="Proteomes" id="UP000037035">
    <property type="component" value="Unassembled WGS sequence"/>
</dbReference>
<sequence>MSEFDAVSTTLAEQLFIEERPFRCRDRVFWKCYEAYEYAYNQCIEDQRKAGLPINQSETVKAAMYDAFCSRCSQRKPMRDAIRADKHFIARGRHQKPDLLSLPRNIARDALIENWHRFAQCVAWTCVDILRHFPNDHLLPPD</sequence>